<dbReference type="GeneID" id="20227098"/>
<evidence type="ECO:0000313" key="3">
    <source>
        <dbReference type="EMBL" id="EGB02423.1"/>
    </source>
</evidence>
<evidence type="ECO:0000259" key="2">
    <source>
        <dbReference type="PROSITE" id="PS50217"/>
    </source>
</evidence>
<dbReference type="RefSeq" id="XP_009042878.1">
    <property type="nucleotide sequence ID" value="XM_009044630.1"/>
</dbReference>
<dbReference type="AlphaFoldDB" id="F0YR36"/>
<dbReference type="PROSITE" id="PS50217">
    <property type="entry name" value="BZIP"/>
    <property type="match status" value="1"/>
</dbReference>
<feature type="domain" description="BZIP" evidence="2">
    <location>
        <begin position="102"/>
        <end position="140"/>
    </location>
</feature>
<keyword evidence="4" id="KW-1185">Reference proteome</keyword>
<gene>
    <name evidence="3" type="ORF">AURANDRAFT_68896</name>
</gene>
<dbReference type="InterPro" id="IPR004827">
    <property type="entry name" value="bZIP"/>
</dbReference>
<evidence type="ECO:0000313" key="4">
    <source>
        <dbReference type="Proteomes" id="UP000002729"/>
    </source>
</evidence>
<dbReference type="InParanoid" id="F0YR36"/>
<dbReference type="InterPro" id="IPR046347">
    <property type="entry name" value="bZIP_sf"/>
</dbReference>
<name>F0YR36_AURAN</name>
<feature type="non-terminal residue" evidence="3">
    <location>
        <position position="563"/>
    </location>
</feature>
<proteinExistence type="predicted"/>
<dbReference type="Pfam" id="PF07716">
    <property type="entry name" value="bZIP_2"/>
    <property type="match status" value="1"/>
</dbReference>
<protein>
    <recommendedName>
        <fullName evidence="2">BZIP domain-containing protein</fullName>
    </recommendedName>
</protein>
<accession>F0YR36</accession>
<dbReference type="GO" id="GO:0003700">
    <property type="term" value="F:DNA-binding transcription factor activity"/>
    <property type="evidence" value="ECO:0007669"/>
    <property type="project" value="InterPro"/>
</dbReference>
<dbReference type="KEGG" id="aaf:AURANDRAFT_68896"/>
<organism evidence="4">
    <name type="scientific">Aureococcus anophagefferens</name>
    <name type="common">Harmful bloom alga</name>
    <dbReference type="NCBI Taxonomy" id="44056"/>
    <lineage>
        <taxon>Eukaryota</taxon>
        <taxon>Sar</taxon>
        <taxon>Stramenopiles</taxon>
        <taxon>Ochrophyta</taxon>
        <taxon>Pelagophyceae</taxon>
        <taxon>Pelagomonadales</taxon>
        <taxon>Pelagomonadaceae</taxon>
        <taxon>Aureococcus</taxon>
    </lineage>
</organism>
<dbReference type="Proteomes" id="UP000002729">
    <property type="component" value="Unassembled WGS sequence"/>
</dbReference>
<feature type="compositionally biased region" description="Basic and acidic residues" evidence="1">
    <location>
        <begin position="91"/>
        <end position="103"/>
    </location>
</feature>
<dbReference type="Gene3D" id="1.20.5.170">
    <property type="match status" value="1"/>
</dbReference>
<sequence length="563" mass="61415">MTALSGPTFGLDASEELDVMDGLFFNELSDLPVEPGSAKMYGSSGPQPVVDTPITDEELIGARAASGTGASLPLPSEKESKPKAKAAAGSKPKDAADLSETRRARNREHARRSRCRKKLIIESLQQSLVAYQGENERLREFVREKLGAEAAAPSLEYCAAQSKGDGDAEGEASLSERGERTRAINNVPDVQKLHYEDIVIKVACVGHYDPDIGNNTGPYTHLGNMCVDYIFDGQFHACGHGPAPGIFFSDIYPIALAKADPLTGRRYTRAELKAQFERKIRAKGLDPDDVLRQYYACIDKVIEEAGIQHVPRFAYGQAAFDHLQERGVGVVRRIMHPEGAKNLSHGEAAKIMEAVANGEEAKNFFGIPGLPLCEESDASTSELFSILWDIEISVMFYVDAFNGQADAINALRELQSKAQKAFWEQLSTGKKIRRLSTLCAVDADAFFDAMQVELKDDAALEELDYAQFRTFLGVHIKAAWDALPESQKIRSLATLNKAGADFARAYGVDLADDEALAGIGYAAFKSFLSQFCKDKFAALPESQKIRRLATLHKAGAAFSDAFG</sequence>
<evidence type="ECO:0000256" key="1">
    <source>
        <dbReference type="SAM" id="MobiDB-lite"/>
    </source>
</evidence>
<dbReference type="EMBL" id="GL833537">
    <property type="protein sequence ID" value="EGB02423.1"/>
    <property type="molecule type" value="Genomic_DNA"/>
</dbReference>
<dbReference type="SUPFAM" id="SSF57959">
    <property type="entry name" value="Leucine zipper domain"/>
    <property type="match status" value="1"/>
</dbReference>
<dbReference type="CDD" id="cd14809">
    <property type="entry name" value="bZIP_AUREO-like"/>
    <property type="match status" value="1"/>
</dbReference>
<feature type="region of interest" description="Disordered" evidence="1">
    <location>
        <begin position="57"/>
        <end position="112"/>
    </location>
</feature>
<reference evidence="3 4" key="1">
    <citation type="journal article" date="2011" name="Proc. Natl. Acad. Sci. U.S.A.">
        <title>Niche of harmful alga Aureococcus anophagefferens revealed through ecogenomics.</title>
        <authorList>
            <person name="Gobler C.J."/>
            <person name="Berry D.L."/>
            <person name="Dyhrman S.T."/>
            <person name="Wilhelm S.W."/>
            <person name="Salamov A."/>
            <person name="Lobanov A.V."/>
            <person name="Zhang Y."/>
            <person name="Collier J.L."/>
            <person name="Wurch L.L."/>
            <person name="Kustka A.B."/>
            <person name="Dill B.D."/>
            <person name="Shah M."/>
            <person name="VerBerkmoes N.C."/>
            <person name="Kuo A."/>
            <person name="Terry A."/>
            <person name="Pangilinan J."/>
            <person name="Lindquist E.A."/>
            <person name="Lucas S."/>
            <person name="Paulsen I.T."/>
            <person name="Hattenrath-Lehmann T.K."/>
            <person name="Talmage S.C."/>
            <person name="Walker E.A."/>
            <person name="Koch F."/>
            <person name="Burson A.M."/>
            <person name="Marcoval M.A."/>
            <person name="Tang Y.Z."/>
            <person name="Lecleir G.R."/>
            <person name="Coyne K.J."/>
            <person name="Berg G.M."/>
            <person name="Bertrand E.M."/>
            <person name="Saito M.A."/>
            <person name="Gladyshev V.N."/>
            <person name="Grigoriev I.V."/>
        </authorList>
    </citation>
    <scope>NUCLEOTIDE SEQUENCE [LARGE SCALE GENOMIC DNA]</scope>
    <source>
        <strain evidence="4">CCMP 1984</strain>
    </source>
</reference>